<evidence type="ECO:0000313" key="2">
    <source>
        <dbReference type="Proteomes" id="UP000399692"/>
    </source>
</evidence>
<accession>A0A5E6WWV0</accession>
<sequence>MDIEFVRVDRALNHGFAQAVGAGNEHHVAETRFGIEGEHHPGSAGFGTDHALHASRQGDQFVVKALVHAVGNGAIVEQRSEYFLGRADHVFNATDIEEGLLLASKGGVWQVFGGGRRAHGHGHVVVALGHFGEGSADFGIQALGELGFHDPLTDLRAGLGQGVDVIHVQCVERGMDLRIQPALLEKVTVRLSRSGKAARHRDAGTCEVTDHLAEGCVLAPHMLYIMDAELIEGNYVLYQGDLSTNGVGKAQSARLTVQTGPGAYGRDLENK</sequence>
<name>A0A5E6WWV0_PSEFL</name>
<dbReference type="EMBL" id="CABVHF010000050">
    <property type="protein sequence ID" value="VVN32914.1"/>
    <property type="molecule type" value="Genomic_DNA"/>
</dbReference>
<reference evidence="1 2" key="1">
    <citation type="submission" date="2019-09" db="EMBL/GenBank/DDBJ databases">
        <authorList>
            <person name="Chandra G."/>
            <person name="Truman W A."/>
        </authorList>
    </citation>
    <scope>NUCLEOTIDE SEQUENCE [LARGE SCALE GENOMIC DNA]</scope>
    <source>
        <strain evidence="1">PS631</strain>
    </source>
</reference>
<organism evidence="1 2">
    <name type="scientific">Pseudomonas fluorescens</name>
    <dbReference type="NCBI Taxonomy" id="294"/>
    <lineage>
        <taxon>Bacteria</taxon>
        <taxon>Pseudomonadati</taxon>
        <taxon>Pseudomonadota</taxon>
        <taxon>Gammaproteobacteria</taxon>
        <taxon>Pseudomonadales</taxon>
        <taxon>Pseudomonadaceae</taxon>
        <taxon>Pseudomonas</taxon>
    </lineage>
</organism>
<evidence type="ECO:0000313" key="1">
    <source>
        <dbReference type="EMBL" id="VVN32914.1"/>
    </source>
</evidence>
<dbReference type="AlphaFoldDB" id="A0A5E6WWV0"/>
<protein>
    <submittedName>
        <fullName evidence="1">Uncharacterized protein</fullName>
    </submittedName>
</protein>
<gene>
    <name evidence="1" type="ORF">PS631_05010</name>
</gene>
<proteinExistence type="predicted"/>
<dbReference type="Proteomes" id="UP000399692">
    <property type="component" value="Unassembled WGS sequence"/>
</dbReference>